<feature type="active site" evidence="5">
    <location>
        <position position="260"/>
    </location>
</feature>
<keyword evidence="8" id="KW-1185">Reference proteome</keyword>
<dbReference type="InterPro" id="IPR015590">
    <property type="entry name" value="Aldehyde_DH_dom"/>
</dbReference>
<evidence type="ECO:0000256" key="3">
    <source>
        <dbReference type="ARBA" id="ARBA00023027"/>
    </source>
</evidence>
<dbReference type="GO" id="GO:0005737">
    <property type="term" value="C:cytoplasm"/>
    <property type="evidence" value="ECO:0007669"/>
    <property type="project" value="TreeGrafter"/>
</dbReference>
<dbReference type="FunFam" id="3.40.309.10:FF:000003">
    <property type="entry name" value="Aldehyde dehydrogenase"/>
    <property type="match status" value="1"/>
</dbReference>
<organism evidence="7 8">
    <name type="scientific">Trichuris trichiura</name>
    <name type="common">Whipworm</name>
    <name type="synonym">Trichocephalus trichiurus</name>
    <dbReference type="NCBI Taxonomy" id="36087"/>
    <lineage>
        <taxon>Eukaryota</taxon>
        <taxon>Metazoa</taxon>
        <taxon>Ecdysozoa</taxon>
        <taxon>Nematoda</taxon>
        <taxon>Enoplea</taxon>
        <taxon>Dorylaimia</taxon>
        <taxon>Trichinellida</taxon>
        <taxon>Trichuridae</taxon>
        <taxon>Trichuris</taxon>
    </lineage>
</organism>
<feature type="active site" evidence="5">
    <location>
        <position position="226"/>
    </location>
</feature>
<comment type="similarity">
    <text evidence="1 4">Belongs to the aldehyde dehydrogenase family.</text>
</comment>
<proteinExistence type="inferred from homology"/>
<evidence type="ECO:0000256" key="2">
    <source>
        <dbReference type="ARBA" id="ARBA00023002"/>
    </source>
</evidence>
<dbReference type="GO" id="GO:0006081">
    <property type="term" value="P:aldehyde metabolic process"/>
    <property type="evidence" value="ECO:0007669"/>
    <property type="project" value="InterPro"/>
</dbReference>
<dbReference type="Pfam" id="PF00171">
    <property type="entry name" value="Aldedh"/>
    <property type="match status" value="1"/>
</dbReference>
<dbReference type="Proteomes" id="UP000030665">
    <property type="component" value="Unassembled WGS sequence"/>
</dbReference>
<gene>
    <name evidence="7" type="ORF">TTRE_0000875501</name>
</gene>
<dbReference type="Gene3D" id="3.40.605.10">
    <property type="entry name" value="Aldehyde Dehydrogenase, Chain A, domain 1"/>
    <property type="match status" value="1"/>
</dbReference>
<accession>A0A077ZKY4</accession>
<dbReference type="InterPro" id="IPR016161">
    <property type="entry name" value="Ald_DH/histidinol_DH"/>
</dbReference>
<reference evidence="7" key="2">
    <citation type="submission" date="2014-03" db="EMBL/GenBank/DDBJ databases">
        <title>The whipworm genome and dual-species transcriptomics of an intimate host-pathogen interaction.</title>
        <authorList>
            <person name="Foth B.J."/>
            <person name="Tsai I.J."/>
            <person name="Reid A.J."/>
            <person name="Bancroft A.J."/>
            <person name="Nichol S."/>
            <person name="Tracey A."/>
            <person name="Holroyd N."/>
            <person name="Cotton J.A."/>
            <person name="Stanley E.J."/>
            <person name="Zarowiecki M."/>
            <person name="Liu J.Z."/>
            <person name="Huckvale T."/>
            <person name="Cooper P.J."/>
            <person name="Grencis R.K."/>
            <person name="Berriman M."/>
        </authorList>
    </citation>
    <scope>NUCLEOTIDE SEQUENCE [LARGE SCALE GENOMIC DNA]</scope>
</reference>
<evidence type="ECO:0000259" key="6">
    <source>
        <dbReference type="Pfam" id="PF00171"/>
    </source>
</evidence>
<dbReference type="STRING" id="36087.A0A077ZKY4"/>
<keyword evidence="2 4" id="KW-0560">Oxidoreductase</keyword>
<feature type="domain" description="Aldehyde dehydrogenase" evidence="6">
    <location>
        <begin position="5"/>
        <end position="443"/>
    </location>
</feature>
<evidence type="ECO:0000313" key="8">
    <source>
        <dbReference type="Proteomes" id="UP000030665"/>
    </source>
</evidence>
<evidence type="ECO:0000256" key="4">
    <source>
        <dbReference type="PIRNR" id="PIRNR036492"/>
    </source>
</evidence>
<dbReference type="InterPro" id="IPR016162">
    <property type="entry name" value="Ald_DH_N"/>
</dbReference>
<dbReference type="PANTHER" id="PTHR43570">
    <property type="entry name" value="ALDEHYDE DEHYDROGENASE"/>
    <property type="match status" value="1"/>
</dbReference>
<dbReference type="PANTHER" id="PTHR43570:SF16">
    <property type="entry name" value="ALDEHYDE DEHYDROGENASE TYPE III, ISOFORM Q"/>
    <property type="match status" value="1"/>
</dbReference>
<protein>
    <recommendedName>
        <fullName evidence="4">Aldehyde dehydrogenase</fullName>
    </recommendedName>
</protein>
<dbReference type="SUPFAM" id="SSF53720">
    <property type="entry name" value="ALDH-like"/>
    <property type="match status" value="1"/>
</dbReference>
<dbReference type="PIRSF" id="PIRSF036492">
    <property type="entry name" value="ALDH"/>
    <property type="match status" value="1"/>
</dbReference>
<evidence type="ECO:0000256" key="5">
    <source>
        <dbReference type="PIRSR" id="PIRSR036492-1"/>
    </source>
</evidence>
<dbReference type="FunFam" id="3.40.605.10:FF:000004">
    <property type="entry name" value="Aldehyde dehydrogenase"/>
    <property type="match status" value="1"/>
</dbReference>
<reference evidence="7" key="1">
    <citation type="submission" date="2014-01" db="EMBL/GenBank/DDBJ databases">
        <authorList>
            <person name="Aslett M."/>
        </authorList>
    </citation>
    <scope>NUCLEOTIDE SEQUENCE</scope>
</reference>
<dbReference type="AlphaFoldDB" id="A0A077ZKY4"/>
<dbReference type="Gene3D" id="3.40.309.10">
    <property type="entry name" value="Aldehyde Dehydrogenase, Chain A, domain 2"/>
    <property type="match status" value="1"/>
</dbReference>
<dbReference type="EMBL" id="HG807058">
    <property type="protein sequence ID" value="CDW60383.1"/>
    <property type="molecule type" value="Genomic_DNA"/>
</dbReference>
<keyword evidence="3" id="KW-0520">NAD</keyword>
<dbReference type="CDD" id="cd07087">
    <property type="entry name" value="ALDH_F3-13-14_CALDH-like"/>
    <property type="match status" value="1"/>
</dbReference>
<evidence type="ECO:0000313" key="7">
    <source>
        <dbReference type="EMBL" id="CDW60383.1"/>
    </source>
</evidence>
<sequence length="496" mass="55725">MSSSCAEAVERLRKTFQSGKTQPLAYRLAQLQRMKVMLDENADQLCEAVYRDLRKVFVCQLLQGSQRCSPPKLEAFCFEIQAVLNEIEVATKCLKSWSAPSRVSRNLLQLLDSAFITKQPLGVVLIISAWNYPINLLLVPLVGALAAGNCVMLKPSEVAGHSARLMDKLISTYFEKDTVTVFLGEVEETIALLRERFDHIFFTGSSSVGSMVMRAASEHLTPVTLELGGKCPVIVDSLSDIQVAAKRIVWGKYIGCGQTCIAPDYLLCDWKTKEELVDCMAHQIRNFYGDNPQKSPDYGRIVNSVHLDRLIRLIEKSNVIIGGRHDRDDLYLEPTIVSATLSDEILQDEIFGPILPVVGVDNMENALHIVMEREHPLAIYLFTRNPSLQQKFIECSHSGALVVNDVMVHTALDTLPFGGVGRSGMGRYHGKFSFDTFSHEKSVLKRPEYGEKLLWMRYPPFDESKFYWMKTVFKTRPLSHMNIVLAASKIGSLVEQ</sequence>
<dbReference type="InterPro" id="IPR012394">
    <property type="entry name" value="Aldehyde_DH_NAD(P)"/>
</dbReference>
<name>A0A077ZKY4_TRITR</name>
<dbReference type="InterPro" id="IPR016163">
    <property type="entry name" value="Ald_DH_C"/>
</dbReference>
<dbReference type="OrthoDB" id="440325at2759"/>
<dbReference type="GO" id="GO:0004029">
    <property type="term" value="F:aldehyde dehydrogenase (NAD+) activity"/>
    <property type="evidence" value="ECO:0007669"/>
    <property type="project" value="TreeGrafter"/>
</dbReference>
<evidence type="ECO:0000256" key="1">
    <source>
        <dbReference type="ARBA" id="ARBA00009986"/>
    </source>
</evidence>